<organism evidence="5 6">
    <name type="scientific">Nodularia spumigena UHCC 0060</name>
    <dbReference type="NCBI Taxonomy" id="3110300"/>
    <lineage>
        <taxon>Bacteria</taxon>
        <taxon>Bacillati</taxon>
        <taxon>Cyanobacteriota</taxon>
        <taxon>Cyanophyceae</taxon>
        <taxon>Nostocales</taxon>
        <taxon>Nodulariaceae</taxon>
        <taxon>Nodularia</taxon>
    </lineage>
</organism>
<dbReference type="Gene3D" id="1.10.8.60">
    <property type="match status" value="1"/>
</dbReference>
<evidence type="ECO:0000256" key="1">
    <source>
        <dbReference type="ARBA" id="ARBA00010378"/>
    </source>
</evidence>
<evidence type="ECO:0000256" key="3">
    <source>
        <dbReference type="ARBA" id="ARBA00022840"/>
    </source>
</evidence>
<dbReference type="SUPFAM" id="SSF52540">
    <property type="entry name" value="P-loop containing nucleoside triphosphate hydrolases"/>
    <property type="match status" value="1"/>
</dbReference>
<keyword evidence="2" id="KW-0547">Nucleotide-binding</keyword>
<protein>
    <submittedName>
        <fullName evidence="5">AAA family ATPase</fullName>
    </submittedName>
</protein>
<sequence>MKRELHLSNKNSPSEGLGSVTQELNNLVGMGNIKDDLNTLINFLKIQKMRQEHGLNKVNLSLHSVFYGGPGTGKTTVARLMGKIYKELGFLERGHIIETDRSGLVAGYVGQTAMKVNEVIDSALDGVLFIDEAYALAPESSGKDFGQEAIDTLLKRMEDHRDRLVVIVAGYSEQMSRFINSNPGLESRFNNYFTFADYQPDELLNIFEMFCKSGDYRLTKRGKEKLLTQFTELYAHRKENFGNARLARKIFDDTIKRQSNRLAKIGEHNKENLITLTWEDISTLKR</sequence>
<dbReference type="Proteomes" id="UP001303285">
    <property type="component" value="Unassembled WGS sequence"/>
</dbReference>
<proteinExistence type="inferred from homology"/>
<dbReference type="InterPro" id="IPR003593">
    <property type="entry name" value="AAA+_ATPase"/>
</dbReference>
<dbReference type="InterPro" id="IPR041627">
    <property type="entry name" value="AAA_lid_6"/>
</dbReference>
<dbReference type="Gene3D" id="3.40.50.300">
    <property type="entry name" value="P-loop containing nucleotide triphosphate hydrolases"/>
    <property type="match status" value="1"/>
</dbReference>
<keyword evidence="6" id="KW-1185">Reference proteome</keyword>
<keyword evidence="3" id="KW-0067">ATP-binding</keyword>
<evidence type="ECO:0000259" key="4">
    <source>
        <dbReference type="SMART" id="SM00382"/>
    </source>
</evidence>
<dbReference type="PANTHER" id="PTHR43392:SF2">
    <property type="entry name" value="AAA-TYPE ATPASE FAMILY PROTEIN _ ANKYRIN REPEAT FAMILY PROTEIN"/>
    <property type="match status" value="1"/>
</dbReference>
<evidence type="ECO:0000313" key="5">
    <source>
        <dbReference type="EMBL" id="MEA5609260.1"/>
    </source>
</evidence>
<evidence type="ECO:0000313" key="6">
    <source>
        <dbReference type="Proteomes" id="UP001303285"/>
    </source>
</evidence>
<gene>
    <name evidence="5" type="ORF">VB695_14515</name>
</gene>
<dbReference type="PRINTS" id="PR00819">
    <property type="entry name" value="CBXCFQXSUPER"/>
</dbReference>
<evidence type="ECO:0000256" key="2">
    <source>
        <dbReference type="ARBA" id="ARBA00022741"/>
    </source>
</evidence>
<name>A0ABU5USH9_NODSP</name>
<dbReference type="InterPro" id="IPR027417">
    <property type="entry name" value="P-loop_NTPase"/>
</dbReference>
<dbReference type="Pfam" id="PF00004">
    <property type="entry name" value="AAA"/>
    <property type="match status" value="1"/>
</dbReference>
<comment type="similarity">
    <text evidence="1">Belongs to the CbxX/CfxQ family.</text>
</comment>
<dbReference type="InterPro" id="IPR000641">
    <property type="entry name" value="CbxX/CfxQ"/>
</dbReference>
<accession>A0ABU5USH9</accession>
<dbReference type="RefSeq" id="WP_323244088.1">
    <property type="nucleotide sequence ID" value="NZ_JAYGHK010000046.1"/>
</dbReference>
<dbReference type="SMART" id="SM00382">
    <property type="entry name" value="AAA"/>
    <property type="match status" value="1"/>
</dbReference>
<dbReference type="PANTHER" id="PTHR43392">
    <property type="entry name" value="AAA-TYPE ATPASE FAMILY PROTEIN / ANKYRIN REPEAT FAMILY PROTEIN"/>
    <property type="match status" value="1"/>
</dbReference>
<reference evidence="5 6" key="1">
    <citation type="submission" date="2023-12" db="EMBL/GenBank/DDBJ databases">
        <title>Baltic Sea Cyanobacteria.</title>
        <authorList>
            <person name="Delbaje E."/>
            <person name="Fewer D.P."/>
            <person name="Shishido T.K."/>
        </authorList>
    </citation>
    <scope>NUCLEOTIDE SEQUENCE [LARGE SCALE GENOMIC DNA]</scope>
    <source>
        <strain evidence="5 6">UHCC 0060</strain>
    </source>
</reference>
<feature type="domain" description="AAA+ ATPase" evidence="4">
    <location>
        <begin position="60"/>
        <end position="197"/>
    </location>
</feature>
<comment type="caution">
    <text evidence="5">The sequence shown here is derived from an EMBL/GenBank/DDBJ whole genome shotgun (WGS) entry which is preliminary data.</text>
</comment>
<dbReference type="InterPro" id="IPR003959">
    <property type="entry name" value="ATPase_AAA_core"/>
</dbReference>
<dbReference type="InterPro" id="IPR050773">
    <property type="entry name" value="CbxX/CfxQ_RuBisCO_ESX"/>
</dbReference>
<dbReference type="EMBL" id="JAYGHK010000046">
    <property type="protein sequence ID" value="MEA5609260.1"/>
    <property type="molecule type" value="Genomic_DNA"/>
</dbReference>
<dbReference type="Pfam" id="PF17866">
    <property type="entry name" value="AAA_lid_6"/>
    <property type="match status" value="1"/>
</dbReference>